<sequence length="351" mass="38055">MSEHWTVEKMAAERLVRYRDLKPCRNAFVDTYTPGSDQKENFTIIGPGVAEHPDQHVHIAEPHGFNIGGARQPAGCLNSQHSHETEEVFIVHSGRWAFRWGVEAEDGEAILGPGDCISIPPRVFRGFENVGDGVGYLFAVLGRDDPGRVTWAPDVFEKARDYGLVLLENGQLVDTTKGETVPAGVAPMHPTDQPMVDAHRRMTDVEMASCVVLENEQIRFAGSDLQDASNGVSESPIIGMSNPEEGIAAGKLVWRHGFGVRRLDFATDGSTPMHAREEEEVVYLFSGKLLFSWEGGELAMESGDVLTVPKGLARKFSAQGAEAVAYVVRGGDYPEAAALVEEKAAAAAVVA</sequence>
<protein>
    <submittedName>
        <fullName evidence="3">Cupin domain-containing protein</fullName>
    </submittedName>
</protein>
<dbReference type="InterPro" id="IPR051610">
    <property type="entry name" value="GPI/OXD"/>
</dbReference>
<dbReference type="InterPro" id="IPR011051">
    <property type="entry name" value="RmlC_Cupin_sf"/>
</dbReference>
<dbReference type="Gene3D" id="2.60.120.10">
    <property type="entry name" value="Jelly Rolls"/>
    <property type="match status" value="2"/>
</dbReference>
<dbReference type="SUPFAM" id="SSF51182">
    <property type="entry name" value="RmlC-like cupins"/>
    <property type="match status" value="1"/>
</dbReference>
<keyword evidence="1" id="KW-0479">Metal-binding</keyword>
<dbReference type="Proteomes" id="UP001224392">
    <property type="component" value="Unassembled WGS sequence"/>
</dbReference>
<evidence type="ECO:0000259" key="2">
    <source>
        <dbReference type="Pfam" id="PF07883"/>
    </source>
</evidence>
<dbReference type="Pfam" id="PF07883">
    <property type="entry name" value="Cupin_2"/>
    <property type="match status" value="2"/>
</dbReference>
<evidence type="ECO:0000313" key="4">
    <source>
        <dbReference type="Proteomes" id="UP001224392"/>
    </source>
</evidence>
<reference evidence="3 4" key="1">
    <citation type="submission" date="2023-04" db="EMBL/GenBank/DDBJ databases">
        <title>Marinobulbifer ophiurae gen. nov., sp. Nov., isolate from tissue of brittle star Ophioplocus japonicus.</title>
        <authorList>
            <person name="Kawano K."/>
            <person name="Sawayama S."/>
            <person name="Nakagawa S."/>
        </authorList>
    </citation>
    <scope>NUCLEOTIDE SEQUENCE [LARGE SCALE GENOMIC DNA]</scope>
    <source>
        <strain evidence="3 4">NKW57</strain>
    </source>
</reference>
<comment type="caution">
    <text evidence="3">The sequence shown here is derived from an EMBL/GenBank/DDBJ whole genome shotgun (WGS) entry which is preliminary data.</text>
</comment>
<evidence type="ECO:0000256" key="1">
    <source>
        <dbReference type="ARBA" id="ARBA00022723"/>
    </source>
</evidence>
<dbReference type="InterPro" id="IPR013096">
    <property type="entry name" value="Cupin_2"/>
</dbReference>
<keyword evidence="4" id="KW-1185">Reference proteome</keyword>
<organism evidence="3 4">
    <name type="scientific">Biformimicrobium ophioploci</name>
    <dbReference type="NCBI Taxonomy" id="3036711"/>
    <lineage>
        <taxon>Bacteria</taxon>
        <taxon>Pseudomonadati</taxon>
        <taxon>Pseudomonadota</taxon>
        <taxon>Gammaproteobacteria</taxon>
        <taxon>Cellvibrionales</taxon>
        <taxon>Microbulbiferaceae</taxon>
        <taxon>Biformimicrobium</taxon>
    </lineage>
</organism>
<name>A0ABQ6M0R4_9GAMM</name>
<feature type="domain" description="Cupin type-2" evidence="2">
    <location>
        <begin position="75"/>
        <end position="137"/>
    </location>
</feature>
<feature type="domain" description="Cupin type-2" evidence="2">
    <location>
        <begin position="265"/>
        <end position="327"/>
    </location>
</feature>
<accession>A0ABQ6M0R4</accession>
<proteinExistence type="predicted"/>
<dbReference type="RefSeq" id="WP_285764552.1">
    <property type="nucleotide sequence ID" value="NZ_BSYJ01000004.1"/>
</dbReference>
<dbReference type="InterPro" id="IPR014710">
    <property type="entry name" value="RmlC-like_jellyroll"/>
</dbReference>
<gene>
    <name evidence="3" type="ORF">MNKW57_22610</name>
</gene>
<evidence type="ECO:0000313" key="3">
    <source>
        <dbReference type="EMBL" id="GMG87940.1"/>
    </source>
</evidence>
<dbReference type="EMBL" id="BSYJ01000004">
    <property type="protein sequence ID" value="GMG87940.1"/>
    <property type="molecule type" value="Genomic_DNA"/>
</dbReference>
<dbReference type="PANTHER" id="PTHR35848">
    <property type="entry name" value="OXALATE-BINDING PROTEIN"/>
    <property type="match status" value="1"/>
</dbReference>